<dbReference type="SUPFAM" id="SSF54160">
    <property type="entry name" value="Chromo domain-like"/>
    <property type="match status" value="1"/>
</dbReference>
<dbReference type="Gramene" id="Psat04G0038200-T1">
    <property type="protein sequence ID" value="KAI5414897.1"/>
    <property type="gene ID" value="KIW84_040382"/>
</dbReference>
<evidence type="ECO:0000259" key="2">
    <source>
        <dbReference type="PROSITE" id="PS50013"/>
    </source>
</evidence>
<dbReference type="AlphaFoldDB" id="A0A9D4X754"/>
<name>A0A9D4X754_PEA</name>
<dbReference type="Gene3D" id="2.40.50.40">
    <property type="match status" value="1"/>
</dbReference>
<organism evidence="3 4">
    <name type="scientific">Pisum sativum</name>
    <name type="common">Garden pea</name>
    <name type="synonym">Lathyrus oleraceus</name>
    <dbReference type="NCBI Taxonomy" id="3888"/>
    <lineage>
        <taxon>Eukaryota</taxon>
        <taxon>Viridiplantae</taxon>
        <taxon>Streptophyta</taxon>
        <taxon>Embryophyta</taxon>
        <taxon>Tracheophyta</taxon>
        <taxon>Spermatophyta</taxon>
        <taxon>Magnoliopsida</taxon>
        <taxon>eudicotyledons</taxon>
        <taxon>Gunneridae</taxon>
        <taxon>Pentapetalae</taxon>
        <taxon>rosids</taxon>
        <taxon>fabids</taxon>
        <taxon>Fabales</taxon>
        <taxon>Fabaceae</taxon>
        <taxon>Papilionoideae</taxon>
        <taxon>50 kb inversion clade</taxon>
        <taxon>NPAAA clade</taxon>
        <taxon>Hologalegina</taxon>
        <taxon>IRL clade</taxon>
        <taxon>Fabeae</taxon>
        <taxon>Lathyrus</taxon>
    </lineage>
</organism>
<dbReference type="InterPro" id="IPR056924">
    <property type="entry name" value="SH3_Tf2-1"/>
</dbReference>
<gene>
    <name evidence="3" type="ORF">KIW84_040382</name>
</gene>
<evidence type="ECO:0000313" key="3">
    <source>
        <dbReference type="EMBL" id="KAI5414897.1"/>
    </source>
</evidence>
<dbReference type="Proteomes" id="UP001058974">
    <property type="component" value="Chromosome 4"/>
</dbReference>
<proteinExistence type="predicted"/>
<protein>
    <recommendedName>
        <fullName evidence="2">Chromo domain-containing protein</fullName>
    </recommendedName>
</protein>
<evidence type="ECO:0000256" key="1">
    <source>
        <dbReference type="SAM" id="MobiDB-lite"/>
    </source>
</evidence>
<dbReference type="PROSITE" id="PS50013">
    <property type="entry name" value="CHROMO_2"/>
    <property type="match status" value="1"/>
</dbReference>
<dbReference type="InterPro" id="IPR016197">
    <property type="entry name" value="Chromo-like_dom_sf"/>
</dbReference>
<keyword evidence="4" id="KW-1185">Reference proteome</keyword>
<dbReference type="EMBL" id="JAMSHJ010000004">
    <property type="protein sequence ID" value="KAI5414897.1"/>
    <property type="molecule type" value="Genomic_DNA"/>
</dbReference>
<comment type="caution">
    <text evidence="3">The sequence shown here is derived from an EMBL/GenBank/DDBJ whole genome shotgun (WGS) entry which is preliminary data.</text>
</comment>
<reference evidence="3 4" key="1">
    <citation type="journal article" date="2022" name="Nat. Genet.">
        <title>Improved pea reference genome and pan-genome highlight genomic features and evolutionary characteristics.</title>
        <authorList>
            <person name="Yang T."/>
            <person name="Liu R."/>
            <person name="Luo Y."/>
            <person name="Hu S."/>
            <person name="Wang D."/>
            <person name="Wang C."/>
            <person name="Pandey M.K."/>
            <person name="Ge S."/>
            <person name="Xu Q."/>
            <person name="Li N."/>
            <person name="Li G."/>
            <person name="Huang Y."/>
            <person name="Saxena R.K."/>
            <person name="Ji Y."/>
            <person name="Li M."/>
            <person name="Yan X."/>
            <person name="He Y."/>
            <person name="Liu Y."/>
            <person name="Wang X."/>
            <person name="Xiang C."/>
            <person name="Varshney R.K."/>
            <person name="Ding H."/>
            <person name="Gao S."/>
            <person name="Zong X."/>
        </authorList>
    </citation>
    <scope>NUCLEOTIDE SEQUENCE [LARGE SCALE GENOMIC DNA]</scope>
    <source>
        <strain evidence="3 4">cv. Zhongwan 6</strain>
    </source>
</reference>
<dbReference type="PANTHER" id="PTHR46148:SF52">
    <property type="entry name" value="OS04G0603800 PROTEIN"/>
    <property type="match status" value="1"/>
</dbReference>
<dbReference type="InterPro" id="IPR000953">
    <property type="entry name" value="Chromo/chromo_shadow_dom"/>
</dbReference>
<feature type="compositionally biased region" description="Polar residues" evidence="1">
    <location>
        <begin position="171"/>
        <end position="217"/>
    </location>
</feature>
<accession>A0A9D4X754</accession>
<sequence>MGTVEERLSAVENSVRQELRDFREMMMQEFRDTMMSEFMKLWERRQSVERPTFSEESMIEYKMAVKKVELPSFDGDDPVGWVTRAETYFEVQGREVTGGAVLRVFHGRTQNRYSSRVRTMNPCSRVQAMKIARDVETEMRGSLLPRVSVGRARNWKGSGSGGYGLSWKIGSGSQHNPGSTRVGNGSTNYSAGSVQSKTGYSPSNPNGNTNANTSTARSRGDEGRRYRGEHNRGLKHLPLVILGDDETINEEGEVIAIEVKEDEEEVLDCNSMGLFGLNVEQGRSMGVKLGDGHRVSTRGQEEDVENWRKRVELHGQFFTTKEVSTNNVSHAPMDSLHSLLEEEVVPTNEVQELTEVQKQELNELLSKFKGVFEENTGLPPKREINHAIELQKDVGPNWIAKLLGYHFEVVYKPGPENKAVDALSRMHEEVELKGIMSFPEFHSSSTGGHSGFLRTYRRLAGNLYWGETKVEAMAAELVYRDEALRQLKYHLTRAQEQMKRYADKKRKAYSFEVGEWVFLNLRPHRQQTISRRINQKLAPRYFGPFPIQKKIGAVSYKLKLPEGSRVHAVFHKSQLKKAIGEYAAEPQLPEGLEIEPEHLEEPKELLASRPITKNGQRVRQWLVRWKGRAVEDTTWEDESVLKSQFPSLSLEDKVVVPGEGNDRTTTIGPVTNERPNPTVWRVYVRRGKKMGNNSVSDVAKEIPDS</sequence>
<feature type="compositionally biased region" description="Basic and acidic residues" evidence="1">
    <location>
        <begin position="218"/>
        <end position="228"/>
    </location>
</feature>
<feature type="region of interest" description="Disordered" evidence="1">
    <location>
        <begin position="168"/>
        <end position="228"/>
    </location>
</feature>
<evidence type="ECO:0000313" key="4">
    <source>
        <dbReference type="Proteomes" id="UP001058974"/>
    </source>
</evidence>
<feature type="domain" description="Chromo" evidence="2">
    <location>
        <begin position="605"/>
        <end position="648"/>
    </location>
</feature>
<dbReference type="PANTHER" id="PTHR46148">
    <property type="entry name" value="CHROMO DOMAIN-CONTAINING PROTEIN"/>
    <property type="match status" value="1"/>
</dbReference>
<dbReference type="Pfam" id="PF24626">
    <property type="entry name" value="SH3_Tf2-1"/>
    <property type="match status" value="1"/>
</dbReference>